<accession>A0A2P2QWD0</accession>
<dbReference type="AlphaFoldDB" id="A0A2P2QWD0"/>
<proteinExistence type="predicted"/>
<protein>
    <submittedName>
        <fullName evidence="1">Uncharacterized protein</fullName>
    </submittedName>
</protein>
<evidence type="ECO:0000313" key="1">
    <source>
        <dbReference type="EMBL" id="MBX71278.1"/>
    </source>
</evidence>
<organism evidence="1">
    <name type="scientific">Rhizophora mucronata</name>
    <name type="common">Asiatic mangrove</name>
    <dbReference type="NCBI Taxonomy" id="61149"/>
    <lineage>
        <taxon>Eukaryota</taxon>
        <taxon>Viridiplantae</taxon>
        <taxon>Streptophyta</taxon>
        <taxon>Embryophyta</taxon>
        <taxon>Tracheophyta</taxon>
        <taxon>Spermatophyta</taxon>
        <taxon>Magnoliopsida</taxon>
        <taxon>eudicotyledons</taxon>
        <taxon>Gunneridae</taxon>
        <taxon>Pentapetalae</taxon>
        <taxon>rosids</taxon>
        <taxon>fabids</taxon>
        <taxon>Malpighiales</taxon>
        <taxon>Rhizophoraceae</taxon>
        <taxon>Rhizophora</taxon>
    </lineage>
</organism>
<reference evidence="1" key="1">
    <citation type="submission" date="2018-02" db="EMBL/GenBank/DDBJ databases">
        <title>Rhizophora mucronata_Transcriptome.</title>
        <authorList>
            <person name="Meera S.P."/>
            <person name="Sreeshan A."/>
            <person name="Augustine A."/>
        </authorList>
    </citation>
    <scope>NUCLEOTIDE SEQUENCE</scope>
    <source>
        <tissue evidence="1">Leaf</tissue>
    </source>
</reference>
<dbReference type="EMBL" id="GGEC01090794">
    <property type="protein sequence ID" value="MBX71278.1"/>
    <property type="molecule type" value="Transcribed_RNA"/>
</dbReference>
<sequence>MLVFLSSLNLFLELLIFNALQ</sequence>
<name>A0A2P2QWD0_RHIMU</name>